<name>A0A133UZN6_9EURY</name>
<evidence type="ECO:0000256" key="4">
    <source>
        <dbReference type="ARBA" id="ARBA00035229"/>
    </source>
</evidence>
<dbReference type="Pfam" id="PF01655">
    <property type="entry name" value="Ribosomal_L32e"/>
    <property type="match status" value="1"/>
</dbReference>
<feature type="region of interest" description="Disordered" evidence="6">
    <location>
        <begin position="1"/>
        <end position="55"/>
    </location>
</feature>
<evidence type="ECO:0000256" key="5">
    <source>
        <dbReference type="ARBA" id="ARBA00035377"/>
    </source>
</evidence>
<feature type="compositionally biased region" description="Basic residues" evidence="6">
    <location>
        <begin position="32"/>
        <end position="48"/>
    </location>
</feature>
<dbReference type="Proteomes" id="UP000070520">
    <property type="component" value="Unassembled WGS sequence"/>
</dbReference>
<dbReference type="SMART" id="SM01393">
    <property type="entry name" value="Ribosomal_L32e"/>
    <property type="match status" value="1"/>
</dbReference>
<evidence type="ECO:0000313" key="8">
    <source>
        <dbReference type="Proteomes" id="UP000070520"/>
    </source>
</evidence>
<proteinExistence type="inferred from homology"/>
<keyword evidence="8" id="KW-1185">Reference proteome</keyword>
<sequence>MSKKKFKRQEQHRFKRLKDSWRRPRGRDSKMRKDKKGKQPRVKIGYRKPRAERGIHPSGFRETLVRTPQDLEKINPETHAARISSTVGAKKRGQIISRAKELGVKILNVKDSELGGRESELEDTEETSS</sequence>
<dbReference type="PROSITE" id="PS00580">
    <property type="entry name" value="RIBOSOMAL_L32E"/>
    <property type="match status" value="1"/>
</dbReference>
<protein>
    <recommendedName>
        <fullName evidence="4">Large ribosomal subunit protein eL32</fullName>
    </recommendedName>
    <alternativeName>
        <fullName evidence="5">50S ribosomal protein L32e</fullName>
    </alternativeName>
</protein>
<accession>A0A133UZN6</accession>
<dbReference type="GO" id="GO:0006412">
    <property type="term" value="P:translation"/>
    <property type="evidence" value="ECO:0007669"/>
    <property type="project" value="InterPro"/>
</dbReference>
<dbReference type="EMBL" id="LHXW01000032">
    <property type="protein sequence ID" value="KXA99637.1"/>
    <property type="molecule type" value="Genomic_DNA"/>
</dbReference>
<dbReference type="PANTHER" id="PTHR23413">
    <property type="entry name" value="60S RIBOSOMAL PROTEIN L32 AND DNA-DIRECTED RNA POLYMERASE II, SUBUNIT N"/>
    <property type="match status" value="1"/>
</dbReference>
<organism evidence="7 8">
    <name type="scientific">candidate division MSBL1 archaeon SCGC-AAA261C02</name>
    <dbReference type="NCBI Taxonomy" id="1698272"/>
    <lineage>
        <taxon>Archaea</taxon>
        <taxon>Methanobacteriati</taxon>
        <taxon>Methanobacteriota</taxon>
        <taxon>candidate division MSBL1</taxon>
    </lineage>
</organism>
<comment type="similarity">
    <text evidence="1">Belongs to the eukaryotic ribosomal protein eL32 family.</text>
</comment>
<dbReference type="CDD" id="cd00513">
    <property type="entry name" value="Ribosomal_L32_L32e"/>
    <property type="match status" value="1"/>
</dbReference>
<evidence type="ECO:0000256" key="3">
    <source>
        <dbReference type="ARBA" id="ARBA00023274"/>
    </source>
</evidence>
<evidence type="ECO:0000256" key="1">
    <source>
        <dbReference type="ARBA" id="ARBA00008431"/>
    </source>
</evidence>
<dbReference type="SUPFAM" id="SSF52042">
    <property type="entry name" value="Ribosomal protein L32e"/>
    <property type="match status" value="1"/>
</dbReference>
<evidence type="ECO:0000313" key="7">
    <source>
        <dbReference type="EMBL" id="KXA99637.1"/>
    </source>
</evidence>
<keyword evidence="2 7" id="KW-0689">Ribosomal protein</keyword>
<dbReference type="GO" id="GO:0003735">
    <property type="term" value="F:structural constituent of ribosome"/>
    <property type="evidence" value="ECO:0007669"/>
    <property type="project" value="InterPro"/>
</dbReference>
<dbReference type="PANTHER" id="PTHR23413:SF1">
    <property type="entry name" value="RIBOSOMAL PROTEIN L32"/>
    <property type="match status" value="1"/>
</dbReference>
<evidence type="ECO:0000256" key="6">
    <source>
        <dbReference type="SAM" id="MobiDB-lite"/>
    </source>
</evidence>
<dbReference type="GO" id="GO:0022625">
    <property type="term" value="C:cytosolic large ribosomal subunit"/>
    <property type="evidence" value="ECO:0007669"/>
    <property type="project" value="TreeGrafter"/>
</dbReference>
<dbReference type="NCBIfam" id="NF006332">
    <property type="entry name" value="PRK08562.1"/>
    <property type="match status" value="1"/>
</dbReference>
<gene>
    <name evidence="7" type="ORF">AKJ42_02825</name>
</gene>
<dbReference type="AlphaFoldDB" id="A0A133UZN6"/>
<dbReference type="InterPro" id="IPR001515">
    <property type="entry name" value="Ribosomal_eL32"/>
</dbReference>
<dbReference type="InterPro" id="IPR023654">
    <property type="entry name" value="Ribosomal_eL32_arc"/>
</dbReference>
<evidence type="ECO:0000256" key="2">
    <source>
        <dbReference type="ARBA" id="ARBA00022980"/>
    </source>
</evidence>
<comment type="caution">
    <text evidence="7">The sequence shown here is derived from an EMBL/GenBank/DDBJ whole genome shotgun (WGS) entry which is preliminary data.</text>
</comment>
<reference evidence="7 8" key="1">
    <citation type="journal article" date="2016" name="Sci. Rep.">
        <title>Metabolic traits of an uncultured archaeal lineage -MSBL1- from brine pools of the Red Sea.</title>
        <authorList>
            <person name="Mwirichia R."/>
            <person name="Alam I."/>
            <person name="Rashid M."/>
            <person name="Vinu M."/>
            <person name="Ba-Alawi W."/>
            <person name="Anthony Kamau A."/>
            <person name="Kamanda Ngugi D."/>
            <person name="Goker M."/>
            <person name="Klenk H.P."/>
            <person name="Bajic V."/>
            <person name="Stingl U."/>
        </authorList>
    </citation>
    <scope>NUCLEOTIDE SEQUENCE [LARGE SCALE GENOMIC DNA]</scope>
    <source>
        <strain evidence="7">SCGC-AAA261C02</strain>
    </source>
</reference>
<feature type="compositionally biased region" description="Basic and acidic residues" evidence="6">
    <location>
        <begin position="8"/>
        <end position="31"/>
    </location>
</feature>
<keyword evidence="3" id="KW-0687">Ribonucleoprotein</keyword>
<dbReference type="InterPro" id="IPR036351">
    <property type="entry name" value="Ribosomal_eL32_sf"/>
</dbReference>
<dbReference type="InterPro" id="IPR018263">
    <property type="entry name" value="Ribosomal_eL32_CS"/>
</dbReference>